<dbReference type="SUPFAM" id="SSF52540">
    <property type="entry name" value="P-loop containing nucleoside triphosphate hydrolases"/>
    <property type="match status" value="1"/>
</dbReference>
<reference evidence="3 4" key="1">
    <citation type="submission" date="2015-09" db="EMBL/GenBank/DDBJ databases">
        <title>Genome announcement of multiple Pseudomonas syringae strains.</title>
        <authorList>
            <person name="Thakur S."/>
            <person name="Wang P.W."/>
            <person name="Gong Y."/>
            <person name="Weir B.S."/>
            <person name="Guttman D.S."/>
        </authorList>
    </citation>
    <scope>NUCLEOTIDE SEQUENCE [LARGE SCALE GENOMIC DNA]</scope>
    <source>
        <strain evidence="3 4">ICMP4303</strain>
    </source>
</reference>
<dbReference type="GO" id="GO:0005524">
    <property type="term" value="F:ATP binding"/>
    <property type="evidence" value="ECO:0007669"/>
    <property type="project" value="InterPro"/>
</dbReference>
<dbReference type="CDD" id="cd19481">
    <property type="entry name" value="RecA-like_protease"/>
    <property type="match status" value="1"/>
</dbReference>
<proteinExistence type="predicted"/>
<dbReference type="PANTHER" id="PTHR23077:SF198">
    <property type="entry name" value="ATP-DEPENDENT ZINC METALLOPROTEASE FTSH"/>
    <property type="match status" value="1"/>
</dbReference>
<feature type="domain" description="AAA+ ATPase" evidence="2">
    <location>
        <begin position="124"/>
        <end position="256"/>
    </location>
</feature>
<dbReference type="Pfam" id="PF00004">
    <property type="entry name" value="AAA"/>
    <property type="match status" value="1"/>
</dbReference>
<dbReference type="InterPro" id="IPR003959">
    <property type="entry name" value="ATPase_AAA_core"/>
</dbReference>
<dbReference type="Gene3D" id="3.40.50.300">
    <property type="entry name" value="P-loop containing nucleotide triphosphate hydrolases"/>
    <property type="match status" value="1"/>
</dbReference>
<dbReference type="PANTHER" id="PTHR23077">
    <property type="entry name" value="AAA-FAMILY ATPASE"/>
    <property type="match status" value="1"/>
</dbReference>
<accession>A0A0P9LJ50</accession>
<comment type="caution">
    <text evidence="3">The sequence shown here is derived from an EMBL/GenBank/DDBJ whole genome shotgun (WGS) entry which is preliminary data.</text>
</comment>
<dbReference type="SMART" id="SM00382">
    <property type="entry name" value="AAA"/>
    <property type="match status" value="1"/>
</dbReference>
<gene>
    <name evidence="3" type="ORF">ALO88_01221</name>
</gene>
<name>A0A0P9LJ50_9PSED</name>
<dbReference type="PATRIC" id="fig|251702.3.peg.1638"/>
<evidence type="ECO:0000313" key="3">
    <source>
        <dbReference type="EMBL" id="KPW44256.1"/>
    </source>
</evidence>
<dbReference type="EMBL" id="LJPT01000167">
    <property type="protein sequence ID" value="KPW44256.1"/>
    <property type="molecule type" value="Genomic_DNA"/>
</dbReference>
<evidence type="ECO:0000256" key="1">
    <source>
        <dbReference type="SAM" id="MobiDB-lite"/>
    </source>
</evidence>
<dbReference type="RefSeq" id="WP_081025522.1">
    <property type="nucleotide sequence ID" value="NZ_LJPT01000167.1"/>
</dbReference>
<evidence type="ECO:0000313" key="4">
    <source>
        <dbReference type="Proteomes" id="UP000050425"/>
    </source>
</evidence>
<protein>
    <submittedName>
        <fullName evidence="3">AAA ATPase central domain protein</fullName>
    </submittedName>
</protein>
<evidence type="ECO:0000259" key="2">
    <source>
        <dbReference type="SMART" id="SM00382"/>
    </source>
</evidence>
<dbReference type="AlphaFoldDB" id="A0A0P9LJ50"/>
<sequence>MARSDLVVKLAQAGLSGDKASVRRVVEAIVSEESARQHHIYAQKLTDTLRSARWSNSGEPVAKTEAFTYGNSNQKEPVQDLYSEIVSTRGVSDLYLAPEVNLACAELIEEHKRADLLRSFALEPRSKILLTGPPGNGKTSLAGAIAYELGLPFFVMRYERIIGSYLGETAARLQAAFDFFRTRPCVVFFDEFDAIGKERADANDAGEIKRIVSTLLLQVDDLPSYNVFIAATNHPEIIDRAAWRRFQIHANLASPTSEQIGEWLGKFEVLVGERFEEFKNDFVNALNGSSFSDIEQTLLDIRRKLILSEGRLSLKAAVKQRLLHCRPGNSTKDDRRNHGKASTADSKSTKPRRSPEGQSEIFQHLDT</sequence>
<dbReference type="Proteomes" id="UP000050425">
    <property type="component" value="Unassembled WGS sequence"/>
</dbReference>
<dbReference type="InterPro" id="IPR027417">
    <property type="entry name" value="P-loop_NTPase"/>
</dbReference>
<dbReference type="InterPro" id="IPR050168">
    <property type="entry name" value="AAA_ATPase_domain"/>
</dbReference>
<feature type="region of interest" description="Disordered" evidence="1">
    <location>
        <begin position="326"/>
        <end position="367"/>
    </location>
</feature>
<dbReference type="GO" id="GO:0016887">
    <property type="term" value="F:ATP hydrolysis activity"/>
    <property type="evidence" value="ECO:0007669"/>
    <property type="project" value="InterPro"/>
</dbReference>
<organism evidence="3 4">
    <name type="scientific">Pseudomonas syringae pv. antirrhini</name>
    <dbReference type="NCBI Taxonomy" id="251702"/>
    <lineage>
        <taxon>Bacteria</taxon>
        <taxon>Pseudomonadati</taxon>
        <taxon>Pseudomonadota</taxon>
        <taxon>Gammaproteobacteria</taxon>
        <taxon>Pseudomonadales</taxon>
        <taxon>Pseudomonadaceae</taxon>
        <taxon>Pseudomonas</taxon>
    </lineage>
</organism>
<dbReference type="InterPro" id="IPR003593">
    <property type="entry name" value="AAA+_ATPase"/>
</dbReference>